<protein>
    <submittedName>
        <fullName evidence="1">Uncharacterized protein</fullName>
    </submittedName>
</protein>
<gene>
    <name evidence="1" type="ORF">FRX31_022917</name>
</gene>
<dbReference type="AlphaFoldDB" id="A0A7J6VQZ2"/>
<name>A0A7J6VQZ2_THATH</name>
<sequence>MQGKGIASTLCGAEVIVWDIPIAIVEHKADVSCGSIDKGDTHIATSNAENKADVSHGRIDKGDTHIATSNAKHRHIAAALIYILESLLQHCTITSAAL</sequence>
<reference evidence="1 2" key="1">
    <citation type="submission" date="2020-06" db="EMBL/GenBank/DDBJ databases">
        <title>Transcriptomic and genomic resources for Thalictrum thalictroides and T. hernandezii: Facilitating candidate gene discovery in an emerging model plant lineage.</title>
        <authorList>
            <person name="Arias T."/>
            <person name="Riano-Pachon D.M."/>
            <person name="Di Stilio V.S."/>
        </authorList>
    </citation>
    <scope>NUCLEOTIDE SEQUENCE [LARGE SCALE GENOMIC DNA]</scope>
    <source>
        <strain evidence="2">cv. WT478/WT964</strain>
        <tissue evidence="1">Leaves</tissue>
    </source>
</reference>
<keyword evidence="2" id="KW-1185">Reference proteome</keyword>
<accession>A0A7J6VQZ2</accession>
<organism evidence="1 2">
    <name type="scientific">Thalictrum thalictroides</name>
    <name type="common">Rue-anemone</name>
    <name type="synonym">Anemone thalictroides</name>
    <dbReference type="NCBI Taxonomy" id="46969"/>
    <lineage>
        <taxon>Eukaryota</taxon>
        <taxon>Viridiplantae</taxon>
        <taxon>Streptophyta</taxon>
        <taxon>Embryophyta</taxon>
        <taxon>Tracheophyta</taxon>
        <taxon>Spermatophyta</taxon>
        <taxon>Magnoliopsida</taxon>
        <taxon>Ranunculales</taxon>
        <taxon>Ranunculaceae</taxon>
        <taxon>Thalictroideae</taxon>
        <taxon>Thalictrum</taxon>
    </lineage>
</organism>
<dbReference type="Proteomes" id="UP000554482">
    <property type="component" value="Unassembled WGS sequence"/>
</dbReference>
<evidence type="ECO:0000313" key="2">
    <source>
        <dbReference type="Proteomes" id="UP000554482"/>
    </source>
</evidence>
<proteinExistence type="predicted"/>
<evidence type="ECO:0000313" key="1">
    <source>
        <dbReference type="EMBL" id="KAF5187494.1"/>
    </source>
</evidence>
<comment type="caution">
    <text evidence="1">The sequence shown here is derived from an EMBL/GenBank/DDBJ whole genome shotgun (WGS) entry which is preliminary data.</text>
</comment>
<dbReference type="EMBL" id="JABWDY010027936">
    <property type="protein sequence ID" value="KAF5187494.1"/>
    <property type="molecule type" value="Genomic_DNA"/>
</dbReference>